<feature type="domain" description="UmuC" evidence="4">
    <location>
        <begin position="24"/>
        <end position="178"/>
    </location>
</feature>
<dbReference type="PROSITE" id="PS50173">
    <property type="entry name" value="UMUC"/>
    <property type="match status" value="1"/>
</dbReference>
<gene>
    <name evidence="5" type="ORF">C3B54_111027</name>
</gene>
<keyword evidence="2" id="KW-0227">DNA damage</keyword>
<dbReference type="PANTHER" id="PTHR35369">
    <property type="entry name" value="BLR3025 PROTEIN-RELATED"/>
    <property type="match status" value="1"/>
</dbReference>
<dbReference type="Pfam" id="PF00817">
    <property type="entry name" value="IMS"/>
    <property type="match status" value="1"/>
</dbReference>
<comment type="similarity">
    <text evidence="1">Belongs to the DNA polymerase type-Y family.</text>
</comment>
<evidence type="ECO:0000313" key="5">
    <source>
        <dbReference type="EMBL" id="AVG23994.1"/>
    </source>
</evidence>
<evidence type="ECO:0000256" key="2">
    <source>
        <dbReference type="ARBA" id="ARBA00022763"/>
    </source>
</evidence>
<dbReference type="Gene3D" id="3.40.1170.60">
    <property type="match status" value="1"/>
</dbReference>
<comment type="function">
    <text evidence="3">Poorly processive, error-prone DNA polymerase involved in untargeted mutagenesis. Copies undamaged DNA at stalled replication forks, which arise in vivo from mismatched or misaligned primer ends. These misaligned primers can be extended by PolIV. Exhibits no 3'-5' exonuclease (proofreading) activity. May be involved in translesional synthesis, in conjunction with the beta clamp from PolIII.</text>
</comment>
<dbReference type="InterPro" id="IPR001126">
    <property type="entry name" value="UmuC"/>
</dbReference>
<dbReference type="InterPro" id="IPR043502">
    <property type="entry name" value="DNA/RNA_pol_sf"/>
</dbReference>
<evidence type="ECO:0000256" key="3">
    <source>
        <dbReference type="ARBA" id="ARBA00025589"/>
    </source>
</evidence>
<evidence type="ECO:0000313" key="6">
    <source>
        <dbReference type="Proteomes" id="UP000243077"/>
    </source>
</evidence>
<dbReference type="InterPro" id="IPR050356">
    <property type="entry name" value="SulA_CellDiv_inhibitor"/>
</dbReference>
<accession>A0A2L2BQQ2</accession>
<name>A0A2L2BQQ2_9MICO</name>
<proteinExistence type="inferred from homology"/>
<reference evidence="5 6" key="1">
    <citation type="submission" date="2018-02" db="EMBL/GenBank/DDBJ databases">
        <title>Complete genome of the streamlined marine actinobacterium Pontimonas salivibrio CL-TW6 adapted to coastal planktonic lifestype.</title>
        <authorList>
            <person name="Cho B.C."/>
            <person name="Hardies S.C."/>
            <person name="Jang G.I."/>
            <person name="Hwang C.Y."/>
        </authorList>
    </citation>
    <scope>NUCLEOTIDE SEQUENCE [LARGE SCALE GENOMIC DNA]</scope>
    <source>
        <strain evidence="5 6">CL-TW6</strain>
    </source>
</reference>
<dbReference type="SUPFAM" id="SSF56672">
    <property type="entry name" value="DNA/RNA polymerases"/>
    <property type="match status" value="1"/>
</dbReference>
<dbReference type="EMBL" id="CP026923">
    <property type="protein sequence ID" value="AVG23994.1"/>
    <property type="molecule type" value="Genomic_DNA"/>
</dbReference>
<evidence type="ECO:0000256" key="1">
    <source>
        <dbReference type="ARBA" id="ARBA00010945"/>
    </source>
</evidence>
<dbReference type="Gene3D" id="3.30.70.270">
    <property type="match status" value="1"/>
</dbReference>
<dbReference type="GO" id="GO:0006281">
    <property type="term" value="P:DNA repair"/>
    <property type="evidence" value="ECO:0007669"/>
    <property type="project" value="InterPro"/>
</dbReference>
<keyword evidence="6" id="KW-1185">Reference proteome</keyword>
<organism evidence="5 6">
    <name type="scientific">Pontimonas salivibrio</name>
    <dbReference type="NCBI Taxonomy" id="1159327"/>
    <lineage>
        <taxon>Bacteria</taxon>
        <taxon>Bacillati</taxon>
        <taxon>Actinomycetota</taxon>
        <taxon>Actinomycetes</taxon>
        <taxon>Micrococcales</taxon>
        <taxon>Microbacteriaceae</taxon>
        <taxon>Pontimonas</taxon>
    </lineage>
</organism>
<sequence length="524" mass="56965">MVLCVPDWPIVAARADESLHLADNQPVAISARGVIAHCSPEARAQGVSVGQRVRDAQVSCPQLAVLASQPGRDWRLWNQVLSGLHDTVAQVSVIEPGLIVMKSSGLARYYGSEHHAGTQLLDAVEAEAGRVSARVAVADTLFAATVATRYATTDSTPVCVIDPGGDADFLGPLPLSTLENPRLAATLTKLGLTQLADFAALDPLHVQDRFGLEATLLHSCARGVDPRTTSPSDIPASTDRTWKGDTPLARSDALSFALRGTVEDFLRALVASHVVCTSVSISLVDDRGVTHSQVWSHPRFFDAADVVNRVRWQWESIARESAEEYQEGGIQEVTFQALSPERLFGHEPGLWGGGDADARIEHAIAHVQSRLGHQSVGHGVLRPGHSFDEREQIIPWGIADSFDEYATSSQQERTEAFVAELPKPLPATVFQPPQPVLLHDQWGQPLSLDAEGSALGGLPSQMLSGTNTRDVVAWAGPWPVLERWWDPAHSRCRYRLQLLDQQGVGWLVSQDQTGGHWQIEARYD</sequence>
<dbReference type="CDD" id="cd03468">
    <property type="entry name" value="PolY_like"/>
    <property type="match status" value="1"/>
</dbReference>
<dbReference type="Proteomes" id="UP000243077">
    <property type="component" value="Chromosome"/>
</dbReference>
<dbReference type="KEGG" id="psai:C3B54_111027"/>
<protein>
    <submittedName>
        <fullName evidence="5">DNA pol IV</fullName>
    </submittedName>
</protein>
<dbReference type="AlphaFoldDB" id="A0A2L2BQQ2"/>
<dbReference type="InterPro" id="IPR043128">
    <property type="entry name" value="Rev_trsase/Diguanyl_cyclase"/>
</dbReference>
<evidence type="ECO:0000259" key="4">
    <source>
        <dbReference type="PROSITE" id="PS50173"/>
    </source>
</evidence>
<dbReference type="PANTHER" id="PTHR35369:SF2">
    <property type="entry name" value="BLR3025 PROTEIN"/>
    <property type="match status" value="1"/>
</dbReference>